<dbReference type="KEGG" id="cdn:BN940_10586"/>
<dbReference type="eggNOG" id="COG3012">
    <property type="taxonomic scope" value="Bacteria"/>
</dbReference>
<dbReference type="AlphaFoldDB" id="W8X432"/>
<dbReference type="Proteomes" id="UP000019805">
    <property type="component" value="Chromosome"/>
</dbReference>
<organism evidence="2 3">
    <name type="scientific">Castellaniella defragrans (strain DSM 12143 / CCUG 39792 / 65Phen)</name>
    <name type="common">Alcaligenes defragrans</name>
    <dbReference type="NCBI Taxonomy" id="1437824"/>
    <lineage>
        <taxon>Bacteria</taxon>
        <taxon>Pseudomonadati</taxon>
        <taxon>Pseudomonadota</taxon>
        <taxon>Betaproteobacteria</taxon>
        <taxon>Burkholderiales</taxon>
        <taxon>Alcaligenaceae</taxon>
        <taxon>Castellaniella</taxon>
    </lineage>
</organism>
<sequence length="60" mass="6780">MKRASDQPVPCPCGLPAAYADCYGRWHHGSLHLQAPDAQALMRSRYSAYVLDELDYLLRT</sequence>
<evidence type="ECO:0000313" key="3">
    <source>
        <dbReference type="Proteomes" id="UP000019805"/>
    </source>
</evidence>
<evidence type="ECO:0000313" key="2">
    <source>
        <dbReference type="EMBL" id="CDM24577.1"/>
    </source>
</evidence>
<dbReference type="OrthoDB" id="21421at2"/>
<protein>
    <recommendedName>
        <fullName evidence="1">YchJ-like middle NTF2-like domain-containing protein</fullName>
    </recommendedName>
</protein>
<dbReference type="HOGENOM" id="CLU_2932777_0_0_4"/>
<dbReference type="InterPro" id="IPR032710">
    <property type="entry name" value="NTF2-like_dom_sf"/>
</dbReference>
<dbReference type="PATRIC" id="fig|1437824.5.peg.2096"/>
<dbReference type="SUPFAM" id="SSF54427">
    <property type="entry name" value="NTF2-like"/>
    <property type="match status" value="1"/>
</dbReference>
<gene>
    <name evidence="2" type="ORF">BN940_10586</name>
</gene>
<keyword evidence="3" id="KW-1185">Reference proteome</keyword>
<feature type="domain" description="YchJ-like middle NTF2-like" evidence="1">
    <location>
        <begin position="37"/>
        <end position="60"/>
    </location>
</feature>
<dbReference type="EMBL" id="HG916765">
    <property type="protein sequence ID" value="CDM24577.1"/>
    <property type="molecule type" value="Genomic_DNA"/>
</dbReference>
<dbReference type="STRING" id="1437824.BN940_10586"/>
<dbReference type="InterPro" id="IPR048469">
    <property type="entry name" value="YchJ-like_M"/>
</dbReference>
<name>W8X432_CASD6</name>
<dbReference type="Pfam" id="PF17775">
    <property type="entry name" value="YchJ_M-like"/>
    <property type="match status" value="1"/>
</dbReference>
<dbReference type="Gene3D" id="3.10.450.50">
    <property type="match status" value="1"/>
</dbReference>
<evidence type="ECO:0000259" key="1">
    <source>
        <dbReference type="Pfam" id="PF17775"/>
    </source>
</evidence>
<reference evidence="2 3" key="1">
    <citation type="journal article" date="2014" name="BMC Microbiol.">
        <title>The oxygen-independent metabolism of cyclic monoterpenes in Castellaniella defragrans 65Phen.</title>
        <authorList>
            <person name="Petasch J."/>
            <person name="Disch E.M."/>
            <person name="Markert S."/>
            <person name="Becher D."/>
            <person name="Schweder T."/>
            <person name="Huttel B."/>
            <person name="Reinhardt R."/>
            <person name="Harder J."/>
        </authorList>
    </citation>
    <scope>NUCLEOTIDE SEQUENCE [LARGE SCALE GENOMIC DNA]</scope>
    <source>
        <strain evidence="2">65Phen</strain>
    </source>
</reference>
<proteinExistence type="predicted"/>
<accession>W8X432</accession>